<proteinExistence type="predicted"/>
<dbReference type="PANTHER" id="PTHR33428">
    <property type="entry name" value="CHLOROPHYLLASE-2, CHLOROPLASTIC"/>
    <property type="match status" value="1"/>
</dbReference>
<dbReference type="Proteomes" id="UP001202248">
    <property type="component" value="Unassembled WGS sequence"/>
</dbReference>
<dbReference type="RefSeq" id="WP_240826743.1">
    <property type="nucleotide sequence ID" value="NZ_JAKWBL010000001.1"/>
</dbReference>
<name>A0ABS9SG60_9BACT</name>
<organism evidence="1 2">
    <name type="scientific">Niabella ginsengisoli</name>
    <dbReference type="NCBI Taxonomy" id="522298"/>
    <lineage>
        <taxon>Bacteria</taxon>
        <taxon>Pseudomonadati</taxon>
        <taxon>Bacteroidota</taxon>
        <taxon>Chitinophagia</taxon>
        <taxon>Chitinophagales</taxon>
        <taxon>Chitinophagaceae</taxon>
        <taxon>Niabella</taxon>
    </lineage>
</organism>
<evidence type="ECO:0008006" key="3">
    <source>
        <dbReference type="Google" id="ProtNLM"/>
    </source>
</evidence>
<dbReference type="Pfam" id="PF07224">
    <property type="entry name" value="Chlorophyllase"/>
    <property type="match status" value="1"/>
</dbReference>
<accession>A0ABS9SG60</accession>
<keyword evidence="2" id="KW-1185">Reference proteome</keyword>
<dbReference type="SUPFAM" id="SSF53474">
    <property type="entry name" value="alpha/beta-Hydrolases"/>
    <property type="match status" value="1"/>
</dbReference>
<dbReference type="InterPro" id="IPR029058">
    <property type="entry name" value="AB_hydrolase_fold"/>
</dbReference>
<evidence type="ECO:0000313" key="1">
    <source>
        <dbReference type="EMBL" id="MCH5597352.1"/>
    </source>
</evidence>
<protein>
    <recommendedName>
        <fullName evidence="3">Alpha/beta hydrolase</fullName>
    </recommendedName>
</protein>
<evidence type="ECO:0000313" key="2">
    <source>
        <dbReference type="Proteomes" id="UP001202248"/>
    </source>
</evidence>
<dbReference type="PANTHER" id="PTHR33428:SF14">
    <property type="entry name" value="CARBOXYLESTERASE TYPE B DOMAIN-CONTAINING PROTEIN"/>
    <property type="match status" value="1"/>
</dbReference>
<reference evidence="1 2" key="1">
    <citation type="submission" date="2022-02" db="EMBL/GenBank/DDBJ databases">
        <authorList>
            <person name="Min J."/>
        </authorList>
    </citation>
    <scope>NUCLEOTIDE SEQUENCE [LARGE SCALE GENOMIC DNA]</scope>
    <source>
        <strain evidence="1 2">GR10-1</strain>
    </source>
</reference>
<comment type="caution">
    <text evidence="1">The sequence shown here is derived from an EMBL/GenBank/DDBJ whole genome shotgun (WGS) entry which is preliminary data.</text>
</comment>
<dbReference type="Gene3D" id="3.40.50.1820">
    <property type="entry name" value="alpha/beta hydrolase"/>
    <property type="match status" value="1"/>
</dbReference>
<sequence>MLFSKGVNHAVPVSEKYWQQNIPVPQKAEDPMQKRIYKVARMFYGSGTDKQRAEYSKNISLKTDPVDGSAFLQPLSAVKSYLRKSYWGFGTENLPLNGSVWYPEQKGNFPLVVFVHGNHLMSDYSDQGYEYMGELLASKGFIVVSIDENFLNESWFDDFWFGEMNTRAWLILKHLEYWRKWNNTQGNPFQGKVDMNNICLVGHSRGADAVAIALALNKMDRYPFNGSISFNFNFSIKSIVQIAPAGRQAKGIEFPLKLKNVNYLLLHGSHDQDVYYCAGVKMYNRIKFDSSQNYLKAILYIYKANHGQFNTAWGVKDKRFPNQYFVNSATLLNGEDQRKIADIYISAFLHATLQGQKQYIPLLKDCRNGFDFLPKNYYINQYEDNSFKYFADFEEDQDLLTASLPGCSIETTGLKKWSEKVLPLRNGEEFGQENVGAFLEWAYKKNNKRYPYYAVNVSDTALNRSSLNTAKGLFFFVSNNSDQINQVNFSIQIKTKNCVVTKTLTDFYVMAPLLKTELAKWNYLPDLRKNMPVERVLQFVQLPFSTFKNIDPHFEPDQIQQIRFIFDKQPEGAIIVDRIGFN</sequence>
<gene>
    <name evidence="1" type="ORF">MKP09_05255</name>
</gene>
<dbReference type="InterPro" id="IPR017395">
    <property type="entry name" value="Chlorophyllase-like"/>
</dbReference>
<dbReference type="EMBL" id="JAKWBL010000001">
    <property type="protein sequence ID" value="MCH5597352.1"/>
    <property type="molecule type" value="Genomic_DNA"/>
</dbReference>